<keyword evidence="4" id="KW-0479">Metal-binding</keyword>
<evidence type="ECO:0000256" key="2">
    <source>
        <dbReference type="ARBA" id="ARBA00010617"/>
    </source>
</evidence>
<sequence>MVYTLQQNLGKVLCTPGGLVVVSAPLPAGGSGRCTVRSDWYASPLCDGVVLDLMSPVGINWAVPFACPLWLGRRVLPLVMCTLGLATVQLWLAQFLHNFKWTASHNNHAVDLSECLKLSMEMKHPLVCKALPRISSTNQKRVSDFGGFGC</sequence>
<name>A0AAW2UZD0_9LAMI</name>
<dbReference type="InterPro" id="IPR051996">
    <property type="entry name" value="Cytochrome_P450_78A"/>
</dbReference>
<evidence type="ECO:0000313" key="8">
    <source>
        <dbReference type="EMBL" id="KAL0422009.1"/>
    </source>
</evidence>
<proteinExistence type="inferred from homology"/>
<dbReference type="PANTHER" id="PTHR47946">
    <property type="entry name" value="CYTOCHROME P450 78A7-RELATED"/>
    <property type="match status" value="1"/>
</dbReference>
<dbReference type="PANTHER" id="PTHR47946:SF14">
    <property type="entry name" value="CYTOCHROME P450 FAMILY PROTEIN"/>
    <property type="match status" value="1"/>
</dbReference>
<comment type="caution">
    <text evidence="8">The sequence shown here is derived from an EMBL/GenBank/DDBJ whole genome shotgun (WGS) entry which is preliminary data.</text>
</comment>
<comment type="cofactor">
    <cofactor evidence="1">
        <name>heme</name>
        <dbReference type="ChEBI" id="CHEBI:30413"/>
    </cofactor>
</comment>
<keyword evidence="3" id="KW-0349">Heme</keyword>
<accession>A0AAW2UZD0</accession>
<reference evidence="8" key="2">
    <citation type="journal article" date="2024" name="Plant">
        <title>Genomic evolution and insights into agronomic trait innovations of Sesamum species.</title>
        <authorList>
            <person name="Miao H."/>
            <person name="Wang L."/>
            <person name="Qu L."/>
            <person name="Liu H."/>
            <person name="Sun Y."/>
            <person name="Le M."/>
            <person name="Wang Q."/>
            <person name="Wei S."/>
            <person name="Zheng Y."/>
            <person name="Lin W."/>
            <person name="Duan Y."/>
            <person name="Cao H."/>
            <person name="Xiong S."/>
            <person name="Wang X."/>
            <person name="Wei L."/>
            <person name="Li C."/>
            <person name="Ma Q."/>
            <person name="Ju M."/>
            <person name="Zhao R."/>
            <person name="Li G."/>
            <person name="Mu C."/>
            <person name="Tian Q."/>
            <person name="Mei H."/>
            <person name="Zhang T."/>
            <person name="Gao T."/>
            <person name="Zhang H."/>
        </authorList>
    </citation>
    <scope>NUCLEOTIDE SEQUENCE</scope>
    <source>
        <strain evidence="8">KEN1</strain>
    </source>
</reference>
<reference evidence="8" key="1">
    <citation type="submission" date="2020-06" db="EMBL/GenBank/DDBJ databases">
        <authorList>
            <person name="Li T."/>
            <person name="Hu X."/>
            <person name="Zhang T."/>
            <person name="Song X."/>
            <person name="Zhang H."/>
            <person name="Dai N."/>
            <person name="Sheng W."/>
            <person name="Hou X."/>
            <person name="Wei L."/>
        </authorList>
    </citation>
    <scope>NUCLEOTIDE SEQUENCE</scope>
    <source>
        <strain evidence="8">KEN1</strain>
        <tissue evidence="8">Leaf</tissue>
    </source>
</reference>
<evidence type="ECO:0000256" key="5">
    <source>
        <dbReference type="ARBA" id="ARBA00023002"/>
    </source>
</evidence>
<keyword evidence="7" id="KW-0503">Monooxygenase</keyword>
<keyword evidence="6" id="KW-0408">Iron</keyword>
<evidence type="ECO:0000256" key="7">
    <source>
        <dbReference type="ARBA" id="ARBA00023033"/>
    </source>
</evidence>
<dbReference type="GO" id="GO:0004497">
    <property type="term" value="F:monooxygenase activity"/>
    <property type="evidence" value="ECO:0007669"/>
    <property type="project" value="UniProtKB-KW"/>
</dbReference>
<dbReference type="GO" id="GO:0046872">
    <property type="term" value="F:metal ion binding"/>
    <property type="evidence" value="ECO:0007669"/>
    <property type="project" value="UniProtKB-KW"/>
</dbReference>
<evidence type="ECO:0000256" key="1">
    <source>
        <dbReference type="ARBA" id="ARBA00001971"/>
    </source>
</evidence>
<organism evidence="8">
    <name type="scientific">Sesamum latifolium</name>
    <dbReference type="NCBI Taxonomy" id="2727402"/>
    <lineage>
        <taxon>Eukaryota</taxon>
        <taxon>Viridiplantae</taxon>
        <taxon>Streptophyta</taxon>
        <taxon>Embryophyta</taxon>
        <taxon>Tracheophyta</taxon>
        <taxon>Spermatophyta</taxon>
        <taxon>Magnoliopsida</taxon>
        <taxon>eudicotyledons</taxon>
        <taxon>Gunneridae</taxon>
        <taxon>Pentapetalae</taxon>
        <taxon>asterids</taxon>
        <taxon>lamiids</taxon>
        <taxon>Lamiales</taxon>
        <taxon>Pedaliaceae</taxon>
        <taxon>Sesamum</taxon>
    </lineage>
</organism>
<gene>
    <name evidence="8" type="ORF">Slati_3223800</name>
</gene>
<dbReference type="AlphaFoldDB" id="A0AAW2UZD0"/>
<protein>
    <submittedName>
        <fullName evidence="8">Cytochrome</fullName>
    </submittedName>
</protein>
<evidence type="ECO:0000256" key="3">
    <source>
        <dbReference type="ARBA" id="ARBA00022617"/>
    </source>
</evidence>
<comment type="similarity">
    <text evidence="2">Belongs to the cytochrome P450 family.</text>
</comment>
<dbReference type="EMBL" id="JACGWN010000011">
    <property type="protein sequence ID" value="KAL0422009.1"/>
    <property type="molecule type" value="Genomic_DNA"/>
</dbReference>
<keyword evidence="5" id="KW-0560">Oxidoreductase</keyword>
<evidence type="ECO:0000256" key="4">
    <source>
        <dbReference type="ARBA" id="ARBA00022723"/>
    </source>
</evidence>
<evidence type="ECO:0000256" key="6">
    <source>
        <dbReference type="ARBA" id="ARBA00023004"/>
    </source>
</evidence>